<keyword evidence="2" id="KW-1185">Reference proteome</keyword>
<dbReference type="EMBL" id="JAHHUM010002311">
    <property type="protein sequence ID" value="KAK5605207.1"/>
    <property type="molecule type" value="Genomic_DNA"/>
</dbReference>
<reference evidence="1 2" key="1">
    <citation type="submission" date="2021-06" db="EMBL/GenBank/DDBJ databases">
        <authorList>
            <person name="Palmer J.M."/>
        </authorList>
    </citation>
    <scope>NUCLEOTIDE SEQUENCE [LARGE SCALE GENOMIC DNA]</scope>
    <source>
        <strain evidence="1 2">MEX-2019</strain>
        <tissue evidence="1">Muscle</tissue>
    </source>
</reference>
<evidence type="ECO:0000313" key="1">
    <source>
        <dbReference type="EMBL" id="KAK5605207.1"/>
    </source>
</evidence>
<proteinExistence type="predicted"/>
<name>A0AAV9RA22_9TELE</name>
<accession>A0AAV9RA22</accession>
<organism evidence="1 2">
    <name type="scientific">Crenichthys baileyi</name>
    <name type="common">White River springfish</name>
    <dbReference type="NCBI Taxonomy" id="28760"/>
    <lineage>
        <taxon>Eukaryota</taxon>
        <taxon>Metazoa</taxon>
        <taxon>Chordata</taxon>
        <taxon>Craniata</taxon>
        <taxon>Vertebrata</taxon>
        <taxon>Euteleostomi</taxon>
        <taxon>Actinopterygii</taxon>
        <taxon>Neopterygii</taxon>
        <taxon>Teleostei</taxon>
        <taxon>Neoteleostei</taxon>
        <taxon>Acanthomorphata</taxon>
        <taxon>Ovalentaria</taxon>
        <taxon>Atherinomorphae</taxon>
        <taxon>Cyprinodontiformes</taxon>
        <taxon>Goodeidae</taxon>
        <taxon>Crenichthys</taxon>
    </lineage>
</organism>
<dbReference type="Proteomes" id="UP001311232">
    <property type="component" value="Unassembled WGS sequence"/>
</dbReference>
<comment type="caution">
    <text evidence="1">The sequence shown here is derived from an EMBL/GenBank/DDBJ whole genome shotgun (WGS) entry which is preliminary data.</text>
</comment>
<evidence type="ECO:0000313" key="2">
    <source>
        <dbReference type="Proteomes" id="UP001311232"/>
    </source>
</evidence>
<sequence length="112" mass="12782">MTSCFGLMECNVCHLHCFFTCVSISSMAGRHQTLSSSPEKNFIQAAQEGTPVEDRQRCERAFNSYFTSKRFFPPRSAALRHLAQLLKGTQKTPLSLRSFHFISCMTQTLKRK</sequence>
<dbReference type="AlphaFoldDB" id="A0AAV9RA22"/>
<gene>
    <name evidence="1" type="ORF">CRENBAI_021375</name>
</gene>
<protein>
    <submittedName>
        <fullName evidence="1">Uncharacterized protein</fullName>
    </submittedName>
</protein>